<feature type="domain" description="VTT" evidence="8">
    <location>
        <begin position="36"/>
        <end position="163"/>
    </location>
</feature>
<dbReference type="InterPro" id="IPR051311">
    <property type="entry name" value="DedA_domain"/>
</dbReference>
<feature type="transmembrane region" description="Helical" evidence="7">
    <location>
        <begin position="59"/>
        <end position="78"/>
    </location>
</feature>
<comment type="similarity">
    <text evidence="2">Belongs to the DedA family.</text>
</comment>
<dbReference type="EMBL" id="LT629688">
    <property type="protein sequence ID" value="SDE63802.1"/>
    <property type="molecule type" value="Genomic_DNA"/>
</dbReference>
<evidence type="ECO:0000256" key="7">
    <source>
        <dbReference type="SAM" id="Phobius"/>
    </source>
</evidence>
<dbReference type="STRING" id="675864.SAMN04489747_3967"/>
<evidence type="ECO:0000259" key="8">
    <source>
        <dbReference type="Pfam" id="PF09335"/>
    </source>
</evidence>
<dbReference type="PANTHER" id="PTHR42709">
    <property type="entry name" value="ALKALINE PHOSPHATASE LIKE PROTEIN"/>
    <property type="match status" value="1"/>
</dbReference>
<dbReference type="InterPro" id="IPR032816">
    <property type="entry name" value="VTT_dom"/>
</dbReference>
<keyword evidence="5 7" id="KW-1133">Transmembrane helix</keyword>
<keyword evidence="10" id="KW-1185">Reference proteome</keyword>
<keyword evidence="6 7" id="KW-0472">Membrane</keyword>
<evidence type="ECO:0000313" key="10">
    <source>
        <dbReference type="Proteomes" id="UP000198546"/>
    </source>
</evidence>
<evidence type="ECO:0000256" key="2">
    <source>
        <dbReference type="ARBA" id="ARBA00010792"/>
    </source>
</evidence>
<dbReference type="Pfam" id="PF09335">
    <property type="entry name" value="VTT_dom"/>
    <property type="match status" value="1"/>
</dbReference>
<proteinExistence type="inferred from homology"/>
<evidence type="ECO:0000256" key="3">
    <source>
        <dbReference type="ARBA" id="ARBA00022475"/>
    </source>
</evidence>
<organism evidence="9 10">
    <name type="scientific">Auraticoccus monumenti</name>
    <dbReference type="NCBI Taxonomy" id="675864"/>
    <lineage>
        <taxon>Bacteria</taxon>
        <taxon>Bacillati</taxon>
        <taxon>Actinomycetota</taxon>
        <taxon>Actinomycetes</taxon>
        <taxon>Propionibacteriales</taxon>
        <taxon>Propionibacteriaceae</taxon>
        <taxon>Auraticoccus</taxon>
    </lineage>
</organism>
<keyword evidence="4 7" id="KW-0812">Transmembrane</keyword>
<feature type="transmembrane region" description="Helical" evidence="7">
    <location>
        <begin position="146"/>
        <end position="166"/>
    </location>
</feature>
<feature type="transmembrane region" description="Helical" evidence="7">
    <location>
        <begin position="7"/>
        <end position="29"/>
    </location>
</feature>
<feature type="transmembrane region" description="Helical" evidence="7">
    <location>
        <begin position="178"/>
        <end position="199"/>
    </location>
</feature>
<dbReference type="Proteomes" id="UP000198546">
    <property type="component" value="Chromosome i"/>
</dbReference>
<protein>
    <submittedName>
        <fullName evidence="9">Membrane protein DedA, SNARE-associated domain</fullName>
    </submittedName>
</protein>
<evidence type="ECO:0000256" key="4">
    <source>
        <dbReference type="ARBA" id="ARBA00022692"/>
    </source>
</evidence>
<evidence type="ECO:0000256" key="6">
    <source>
        <dbReference type="ARBA" id="ARBA00023136"/>
    </source>
</evidence>
<gene>
    <name evidence="9" type="ORF">SAMN04489747_3967</name>
</gene>
<dbReference type="GO" id="GO:0005886">
    <property type="term" value="C:plasma membrane"/>
    <property type="evidence" value="ECO:0007669"/>
    <property type="project" value="UniProtKB-SubCell"/>
</dbReference>
<keyword evidence="3" id="KW-1003">Cell membrane</keyword>
<evidence type="ECO:0000256" key="1">
    <source>
        <dbReference type="ARBA" id="ARBA00004651"/>
    </source>
</evidence>
<accession>A0A1G7EJE8</accession>
<dbReference type="AlphaFoldDB" id="A0A1G7EJE8"/>
<dbReference type="PANTHER" id="PTHR42709:SF6">
    <property type="entry name" value="UNDECAPRENYL PHOSPHATE TRANSPORTER A"/>
    <property type="match status" value="1"/>
</dbReference>
<sequence length="218" mass="23541">MSFFERVVDWVVALMDVIGAPGVGAAILLENVFPPIPSELVLPLAGFAAQQQKFGVVEALVWATAGSLAGAWLLYGLGRAFGAERLARIADRIPLTEAGDVHRAVAWFDRHGAKAIFLGRLVPGVRSLISIPAGIDRMNPLTFTGFTLLGSAIWNTLLIGAGYLLGTRWFLVEEYIGVVSKVVYVILVGLAVFVLWYLIRRQRRAAHAAAGVGQDEDD</sequence>
<dbReference type="OrthoDB" id="9813426at2"/>
<reference evidence="9 10" key="1">
    <citation type="submission" date="2016-10" db="EMBL/GenBank/DDBJ databases">
        <authorList>
            <person name="de Groot N.N."/>
        </authorList>
    </citation>
    <scope>NUCLEOTIDE SEQUENCE [LARGE SCALE GENOMIC DNA]</scope>
    <source>
        <strain evidence="9 10">MON 2.2</strain>
    </source>
</reference>
<comment type="subcellular location">
    <subcellularLocation>
        <location evidence="1">Cell membrane</location>
        <topology evidence="1">Multi-pass membrane protein</topology>
    </subcellularLocation>
</comment>
<evidence type="ECO:0000256" key="5">
    <source>
        <dbReference type="ARBA" id="ARBA00022989"/>
    </source>
</evidence>
<name>A0A1G7EJE8_9ACTN</name>
<evidence type="ECO:0000313" key="9">
    <source>
        <dbReference type="EMBL" id="SDE63802.1"/>
    </source>
</evidence>
<dbReference type="RefSeq" id="WP_090595884.1">
    <property type="nucleotide sequence ID" value="NZ_LT629688.1"/>
</dbReference>